<dbReference type="EMBL" id="JACOPP010000028">
    <property type="protein sequence ID" value="MBC5734888.1"/>
    <property type="molecule type" value="Genomic_DNA"/>
</dbReference>
<accession>A0A8J6JF70</accession>
<dbReference type="Proteomes" id="UP000661435">
    <property type="component" value="Unassembled WGS sequence"/>
</dbReference>
<reference evidence="1" key="1">
    <citation type="submission" date="2020-08" db="EMBL/GenBank/DDBJ databases">
        <title>Genome public.</title>
        <authorList>
            <person name="Liu C."/>
            <person name="Sun Q."/>
        </authorList>
    </citation>
    <scope>NUCLEOTIDE SEQUENCE</scope>
    <source>
        <strain evidence="1">NSJ-51</strain>
    </source>
</reference>
<gene>
    <name evidence="1" type="ORF">H8S57_14310</name>
</gene>
<dbReference type="InterPro" id="IPR016181">
    <property type="entry name" value="Acyl_CoA_acyltransferase"/>
</dbReference>
<evidence type="ECO:0000313" key="1">
    <source>
        <dbReference type="EMBL" id="MBC5734888.1"/>
    </source>
</evidence>
<dbReference type="SUPFAM" id="SSF55729">
    <property type="entry name" value="Acyl-CoA N-acyltransferases (Nat)"/>
    <property type="match status" value="1"/>
</dbReference>
<protein>
    <recommendedName>
        <fullName evidence="3">N-acetyltransferase domain-containing protein</fullName>
    </recommendedName>
</protein>
<dbReference type="RefSeq" id="WP_186908706.1">
    <property type="nucleotide sequence ID" value="NZ_JACOPP010000028.1"/>
</dbReference>
<comment type="caution">
    <text evidence="1">The sequence shown here is derived from an EMBL/GenBank/DDBJ whole genome shotgun (WGS) entry which is preliminary data.</text>
</comment>
<proteinExistence type="predicted"/>
<dbReference type="Gene3D" id="3.40.630.30">
    <property type="match status" value="1"/>
</dbReference>
<dbReference type="AlphaFoldDB" id="A0A8J6JF70"/>
<evidence type="ECO:0008006" key="3">
    <source>
        <dbReference type="Google" id="ProtNLM"/>
    </source>
</evidence>
<keyword evidence="2" id="KW-1185">Reference proteome</keyword>
<organism evidence="1 2">
    <name type="scientific">Lawsonibacter hominis</name>
    <dbReference type="NCBI Taxonomy" id="2763053"/>
    <lineage>
        <taxon>Bacteria</taxon>
        <taxon>Bacillati</taxon>
        <taxon>Bacillota</taxon>
        <taxon>Clostridia</taxon>
        <taxon>Eubacteriales</taxon>
        <taxon>Oscillospiraceae</taxon>
        <taxon>Lawsonibacter</taxon>
    </lineage>
</organism>
<evidence type="ECO:0000313" key="2">
    <source>
        <dbReference type="Proteomes" id="UP000661435"/>
    </source>
</evidence>
<name>A0A8J6JF70_9FIRM</name>
<sequence>MAAENGTLRAFRALVRIPDLTRRLRSWGLVGHMPARRDHRRRGWAWACQAAAGALARKANCTEIMPLTGAKEAGAPAFYERAGYDRREKTVLLQRLEGGIQT</sequence>